<dbReference type="KEGG" id="vnx:VNE69_02082"/>
<evidence type="ECO:0000313" key="3">
    <source>
        <dbReference type="EMBL" id="WUR02555.1"/>
    </source>
</evidence>
<sequence>MDSEDQSSLDTNKNKLPPQGYTCKWEGCSEQNIDDLFTHLKICHLNLQTEYKCMWTGCQKYNEANVSKGGVYSHCRTHIPNLTKKESTEKTWTCQICKMEFTSMSIYYRHKKKHSILEKKEENDILRISALSRLLEAHKKDTEELRRNIYEKNMNIKFLNGEILEIIKKYVKGTNIYDGNNTWEQ</sequence>
<keyword evidence="4" id="KW-1185">Reference proteome</keyword>
<organism evidence="3 4">
    <name type="scientific">Vairimorpha necatrix</name>
    <dbReference type="NCBI Taxonomy" id="6039"/>
    <lineage>
        <taxon>Eukaryota</taxon>
        <taxon>Fungi</taxon>
        <taxon>Fungi incertae sedis</taxon>
        <taxon>Microsporidia</taxon>
        <taxon>Nosematidae</taxon>
        <taxon>Vairimorpha</taxon>
    </lineage>
</organism>
<dbReference type="RefSeq" id="XP_065328700.1">
    <property type="nucleotide sequence ID" value="XM_065472628.1"/>
</dbReference>
<dbReference type="SMART" id="SM00355">
    <property type="entry name" value="ZnF_C2H2"/>
    <property type="match status" value="3"/>
</dbReference>
<dbReference type="Gene3D" id="3.30.160.60">
    <property type="entry name" value="Classic Zinc Finger"/>
    <property type="match status" value="1"/>
</dbReference>
<reference evidence="3" key="1">
    <citation type="journal article" date="2024" name="BMC Genomics">
        <title>Functional annotation of a divergent genome using sequence and structure-based similarity.</title>
        <authorList>
            <person name="Svedberg D."/>
            <person name="Winiger R.R."/>
            <person name="Berg A."/>
            <person name="Sharma H."/>
            <person name="Tellgren-Roth C."/>
            <person name="Debrunner-Vossbrinck B.A."/>
            <person name="Vossbrinck C.R."/>
            <person name="Barandun J."/>
        </authorList>
    </citation>
    <scope>NUCLEOTIDE SEQUENCE</scope>
    <source>
        <strain evidence="3">Illinois isolate</strain>
    </source>
</reference>
<dbReference type="PROSITE" id="PS00028">
    <property type="entry name" value="ZINC_FINGER_C2H2_1"/>
    <property type="match status" value="1"/>
</dbReference>
<dbReference type="GeneID" id="90540372"/>
<evidence type="ECO:0000259" key="2">
    <source>
        <dbReference type="PROSITE" id="PS50157"/>
    </source>
</evidence>
<evidence type="ECO:0000256" key="1">
    <source>
        <dbReference type="PROSITE-ProRule" id="PRU00042"/>
    </source>
</evidence>
<accession>A0AAX4J9C7</accession>
<keyword evidence="1" id="KW-0862">Zinc</keyword>
<dbReference type="PROSITE" id="PS50157">
    <property type="entry name" value="ZINC_FINGER_C2H2_2"/>
    <property type="match status" value="1"/>
</dbReference>
<gene>
    <name evidence="3" type="ORF">VNE69_02082</name>
</gene>
<proteinExistence type="predicted"/>
<evidence type="ECO:0000313" key="4">
    <source>
        <dbReference type="Proteomes" id="UP001334084"/>
    </source>
</evidence>
<name>A0AAX4J9C7_9MICR</name>
<feature type="domain" description="C2H2-type" evidence="2">
    <location>
        <begin position="92"/>
        <end position="115"/>
    </location>
</feature>
<dbReference type="EMBL" id="CP142727">
    <property type="protein sequence ID" value="WUR02555.1"/>
    <property type="molecule type" value="Genomic_DNA"/>
</dbReference>
<dbReference type="AlphaFoldDB" id="A0AAX4J9C7"/>
<protein>
    <submittedName>
        <fullName evidence="3">Zinc finger C2H2 domain-containing protein</fullName>
    </submittedName>
</protein>
<keyword evidence="1" id="KW-0863">Zinc-finger</keyword>
<dbReference type="InterPro" id="IPR013087">
    <property type="entry name" value="Znf_C2H2_type"/>
</dbReference>
<dbReference type="Proteomes" id="UP001334084">
    <property type="component" value="Chromosome 2"/>
</dbReference>
<dbReference type="GO" id="GO:0008270">
    <property type="term" value="F:zinc ion binding"/>
    <property type="evidence" value="ECO:0007669"/>
    <property type="project" value="UniProtKB-KW"/>
</dbReference>
<keyword evidence="1" id="KW-0479">Metal-binding</keyword>